<name>A0A4Z2E143_9TELE</name>
<evidence type="ECO:0000313" key="3">
    <source>
        <dbReference type="Proteomes" id="UP000314294"/>
    </source>
</evidence>
<sequence>MSLAPLLLLLLLGAVQASHFYGAVMTWYPEPPDASGAVTVVFRYKLSFHSCSQSDRWACIGGGCRSPAPPTEEVVQREGGGEWCQKEGVETRRFLSTGPLQLQ</sequence>
<feature type="signal peptide" evidence="1">
    <location>
        <begin position="1"/>
        <end position="17"/>
    </location>
</feature>
<gene>
    <name evidence="2" type="ORF">EYF80_067458</name>
</gene>
<evidence type="ECO:0000313" key="2">
    <source>
        <dbReference type="EMBL" id="TNN22428.1"/>
    </source>
</evidence>
<keyword evidence="1" id="KW-0732">Signal</keyword>
<dbReference type="EMBL" id="SRLO01022529">
    <property type="protein sequence ID" value="TNN22428.1"/>
    <property type="molecule type" value="Genomic_DNA"/>
</dbReference>
<keyword evidence="3" id="KW-1185">Reference proteome</keyword>
<proteinExistence type="predicted"/>
<dbReference type="Proteomes" id="UP000314294">
    <property type="component" value="Unassembled WGS sequence"/>
</dbReference>
<feature type="chain" id="PRO_5021365534" description="Fibronectin type-III domain-containing protein" evidence="1">
    <location>
        <begin position="18"/>
        <end position="103"/>
    </location>
</feature>
<protein>
    <recommendedName>
        <fullName evidence="4">Fibronectin type-III domain-containing protein</fullName>
    </recommendedName>
</protein>
<dbReference type="OrthoDB" id="10063988at2759"/>
<dbReference type="AlphaFoldDB" id="A0A4Z2E143"/>
<evidence type="ECO:0008006" key="4">
    <source>
        <dbReference type="Google" id="ProtNLM"/>
    </source>
</evidence>
<accession>A0A4Z2E143</accession>
<organism evidence="2 3">
    <name type="scientific">Liparis tanakae</name>
    <name type="common">Tanaka's snailfish</name>
    <dbReference type="NCBI Taxonomy" id="230148"/>
    <lineage>
        <taxon>Eukaryota</taxon>
        <taxon>Metazoa</taxon>
        <taxon>Chordata</taxon>
        <taxon>Craniata</taxon>
        <taxon>Vertebrata</taxon>
        <taxon>Euteleostomi</taxon>
        <taxon>Actinopterygii</taxon>
        <taxon>Neopterygii</taxon>
        <taxon>Teleostei</taxon>
        <taxon>Neoteleostei</taxon>
        <taxon>Acanthomorphata</taxon>
        <taxon>Eupercaria</taxon>
        <taxon>Perciformes</taxon>
        <taxon>Cottioidei</taxon>
        <taxon>Cottales</taxon>
        <taxon>Liparidae</taxon>
        <taxon>Liparis</taxon>
    </lineage>
</organism>
<comment type="caution">
    <text evidence="2">The sequence shown here is derived from an EMBL/GenBank/DDBJ whole genome shotgun (WGS) entry which is preliminary data.</text>
</comment>
<evidence type="ECO:0000256" key="1">
    <source>
        <dbReference type="SAM" id="SignalP"/>
    </source>
</evidence>
<reference evidence="2 3" key="1">
    <citation type="submission" date="2019-03" db="EMBL/GenBank/DDBJ databases">
        <title>First draft genome of Liparis tanakae, snailfish: a comprehensive survey of snailfish specific genes.</title>
        <authorList>
            <person name="Kim W."/>
            <person name="Song I."/>
            <person name="Jeong J.-H."/>
            <person name="Kim D."/>
            <person name="Kim S."/>
            <person name="Ryu S."/>
            <person name="Song J.Y."/>
            <person name="Lee S.K."/>
        </authorList>
    </citation>
    <scope>NUCLEOTIDE SEQUENCE [LARGE SCALE GENOMIC DNA]</scope>
    <source>
        <tissue evidence="2">Muscle</tissue>
    </source>
</reference>